<dbReference type="Proteomes" id="UP000765509">
    <property type="component" value="Unassembled WGS sequence"/>
</dbReference>
<feature type="region of interest" description="Disordered" evidence="1">
    <location>
        <begin position="108"/>
        <end position="154"/>
    </location>
</feature>
<evidence type="ECO:0000313" key="2">
    <source>
        <dbReference type="EMBL" id="MBW0485326.1"/>
    </source>
</evidence>
<keyword evidence="3" id="KW-1185">Reference proteome</keyword>
<feature type="compositionally biased region" description="Polar residues" evidence="1">
    <location>
        <begin position="108"/>
        <end position="131"/>
    </location>
</feature>
<organism evidence="2 3">
    <name type="scientific">Austropuccinia psidii MF-1</name>
    <dbReference type="NCBI Taxonomy" id="1389203"/>
    <lineage>
        <taxon>Eukaryota</taxon>
        <taxon>Fungi</taxon>
        <taxon>Dikarya</taxon>
        <taxon>Basidiomycota</taxon>
        <taxon>Pucciniomycotina</taxon>
        <taxon>Pucciniomycetes</taxon>
        <taxon>Pucciniales</taxon>
        <taxon>Sphaerophragmiaceae</taxon>
        <taxon>Austropuccinia</taxon>
    </lineage>
</organism>
<reference evidence="2" key="1">
    <citation type="submission" date="2021-03" db="EMBL/GenBank/DDBJ databases">
        <title>Draft genome sequence of rust myrtle Austropuccinia psidii MF-1, a brazilian biotype.</title>
        <authorList>
            <person name="Quecine M.C."/>
            <person name="Pachon D.M.R."/>
            <person name="Bonatelli M.L."/>
            <person name="Correr F.H."/>
            <person name="Franceschini L.M."/>
            <person name="Leite T.F."/>
            <person name="Margarido G.R.A."/>
            <person name="Almeida C.A."/>
            <person name="Ferrarezi J.A."/>
            <person name="Labate C.A."/>
        </authorList>
    </citation>
    <scope>NUCLEOTIDE SEQUENCE</scope>
    <source>
        <strain evidence="2">MF-1</strain>
    </source>
</reference>
<name>A0A9Q3CHT3_9BASI</name>
<evidence type="ECO:0000313" key="3">
    <source>
        <dbReference type="Proteomes" id="UP000765509"/>
    </source>
</evidence>
<protein>
    <submittedName>
        <fullName evidence="2">Uncharacterized protein</fullName>
    </submittedName>
</protein>
<feature type="compositionally biased region" description="Basic and acidic residues" evidence="1">
    <location>
        <begin position="132"/>
        <end position="154"/>
    </location>
</feature>
<dbReference type="AlphaFoldDB" id="A0A9Q3CHT3"/>
<comment type="caution">
    <text evidence="2">The sequence shown here is derived from an EMBL/GenBank/DDBJ whole genome shotgun (WGS) entry which is preliminary data.</text>
</comment>
<accession>A0A9Q3CHT3</accession>
<evidence type="ECO:0000256" key="1">
    <source>
        <dbReference type="SAM" id="MobiDB-lite"/>
    </source>
</evidence>
<gene>
    <name evidence="2" type="ORF">O181_025041</name>
</gene>
<sequence length="204" mass="23487">MDQALQLHQLLKDIFYWGMDNRSFNLASHWGELGASFLKIFLKEIDFKELMVITKGWNSTRKFRLLPVRANRIRENKATIQAIEEQLTQTGITHITSGSQRVVQNMSPLASDHSGTSRSVAKSHQYSQSQEVSRRRQGYKEKKQDLFQPKAERVRPNDPKAVVLGEISKEGTEIVLHTSRISSPINRNITPTQIEHNFLHLRLL</sequence>
<dbReference type="EMBL" id="AVOT02008110">
    <property type="protein sequence ID" value="MBW0485326.1"/>
    <property type="molecule type" value="Genomic_DNA"/>
</dbReference>
<proteinExistence type="predicted"/>